<dbReference type="Pfam" id="PF13671">
    <property type="entry name" value="AAA_33"/>
    <property type="match status" value="1"/>
</dbReference>
<dbReference type="Proteomes" id="UP000295443">
    <property type="component" value="Unassembled WGS sequence"/>
</dbReference>
<protein>
    <submittedName>
        <fullName evidence="1">ATP-binding protein</fullName>
    </submittedName>
</protein>
<dbReference type="OrthoDB" id="8564590at2"/>
<dbReference type="GO" id="GO:0003690">
    <property type="term" value="F:double-stranded DNA binding"/>
    <property type="evidence" value="ECO:0007669"/>
    <property type="project" value="TreeGrafter"/>
</dbReference>
<dbReference type="PANTHER" id="PTHR12083">
    <property type="entry name" value="BIFUNCTIONAL POLYNUCLEOTIDE PHOSPHATASE/KINASE"/>
    <property type="match status" value="1"/>
</dbReference>
<reference evidence="1 2" key="1">
    <citation type="submission" date="2019-03" db="EMBL/GenBank/DDBJ databases">
        <title>Genome sequence of Thiobacillaceae bacterium LSR1, a sulfur-oxidizing bacterium isolated from freshwater sediment.</title>
        <authorList>
            <person name="Li S."/>
        </authorList>
    </citation>
    <scope>NUCLEOTIDE SEQUENCE [LARGE SCALE GENOMIC DNA]</scope>
    <source>
        <strain evidence="1 2">LSR1</strain>
    </source>
</reference>
<keyword evidence="1" id="KW-0547">Nucleotide-binding</keyword>
<keyword evidence="1" id="KW-0067">ATP-binding</keyword>
<dbReference type="SUPFAM" id="SSF52540">
    <property type="entry name" value="P-loop containing nucleoside triphosphate hydrolases"/>
    <property type="match status" value="1"/>
</dbReference>
<dbReference type="InterPro" id="IPR027417">
    <property type="entry name" value="P-loop_NTPase"/>
</dbReference>
<comment type="caution">
    <text evidence="1">The sequence shown here is derived from an EMBL/GenBank/DDBJ whole genome shotgun (WGS) entry which is preliminary data.</text>
</comment>
<evidence type="ECO:0000313" key="1">
    <source>
        <dbReference type="EMBL" id="TCJ11703.1"/>
    </source>
</evidence>
<dbReference type="PANTHER" id="PTHR12083:SF9">
    <property type="entry name" value="BIFUNCTIONAL POLYNUCLEOTIDE PHOSPHATASE_KINASE"/>
    <property type="match status" value="1"/>
</dbReference>
<dbReference type="AlphaFoldDB" id="A0A4R1B7F2"/>
<sequence length="148" mass="16470">MEAVLFSGIQAAGKSSFFTARFADSHVRLNLDMLRTRHRERLLLAACLAARQAFVVDNTNLTAADRRRYIEAARAAGFRIVGYRFRIELAHAIARNAGRARPVPEVALRAARSRWQVPAYAEGFDALYDVRAEDGRFVVVPVAPDAVL</sequence>
<dbReference type="RefSeq" id="WP_131448978.1">
    <property type="nucleotide sequence ID" value="NZ_SJZB01000051.1"/>
</dbReference>
<gene>
    <name evidence="1" type="ORF">EZJ19_14915</name>
</gene>
<dbReference type="Gene3D" id="3.40.50.300">
    <property type="entry name" value="P-loop containing nucleotide triphosphate hydrolases"/>
    <property type="match status" value="1"/>
</dbReference>
<dbReference type="GO" id="GO:0046403">
    <property type="term" value="F:polynucleotide 3'-phosphatase activity"/>
    <property type="evidence" value="ECO:0007669"/>
    <property type="project" value="TreeGrafter"/>
</dbReference>
<organism evidence="1 2">
    <name type="scientific">Parasulfuritortus cantonensis</name>
    <dbReference type="NCBI Taxonomy" id="2528202"/>
    <lineage>
        <taxon>Bacteria</taxon>
        <taxon>Pseudomonadati</taxon>
        <taxon>Pseudomonadota</taxon>
        <taxon>Betaproteobacteria</taxon>
        <taxon>Nitrosomonadales</taxon>
        <taxon>Thiobacillaceae</taxon>
        <taxon>Parasulfuritortus</taxon>
    </lineage>
</organism>
<keyword evidence="2" id="KW-1185">Reference proteome</keyword>
<evidence type="ECO:0000313" key="2">
    <source>
        <dbReference type="Proteomes" id="UP000295443"/>
    </source>
</evidence>
<dbReference type="GO" id="GO:0005524">
    <property type="term" value="F:ATP binding"/>
    <property type="evidence" value="ECO:0007669"/>
    <property type="project" value="UniProtKB-KW"/>
</dbReference>
<proteinExistence type="predicted"/>
<name>A0A4R1B7F2_9PROT</name>
<dbReference type="GO" id="GO:0006281">
    <property type="term" value="P:DNA repair"/>
    <property type="evidence" value="ECO:0007669"/>
    <property type="project" value="TreeGrafter"/>
</dbReference>
<dbReference type="GO" id="GO:0046404">
    <property type="term" value="F:ATP-dependent polydeoxyribonucleotide 5'-hydroxyl-kinase activity"/>
    <property type="evidence" value="ECO:0007669"/>
    <property type="project" value="TreeGrafter"/>
</dbReference>
<dbReference type="EMBL" id="SJZB01000051">
    <property type="protein sequence ID" value="TCJ11703.1"/>
    <property type="molecule type" value="Genomic_DNA"/>
</dbReference>
<accession>A0A4R1B7F2</accession>